<organism evidence="1">
    <name type="scientific">marine sediment metagenome</name>
    <dbReference type="NCBI Taxonomy" id="412755"/>
    <lineage>
        <taxon>unclassified sequences</taxon>
        <taxon>metagenomes</taxon>
        <taxon>ecological metagenomes</taxon>
    </lineage>
</organism>
<gene>
    <name evidence="1" type="ORF">S12H4_57783</name>
</gene>
<dbReference type="AlphaFoldDB" id="X1VTW6"/>
<comment type="caution">
    <text evidence="1">The sequence shown here is derived from an EMBL/GenBank/DDBJ whole genome shotgun (WGS) entry which is preliminary data.</text>
</comment>
<name>X1VTW6_9ZZZZ</name>
<dbReference type="EMBL" id="BARW01037428">
    <property type="protein sequence ID" value="GAJ24507.1"/>
    <property type="molecule type" value="Genomic_DNA"/>
</dbReference>
<feature type="non-terminal residue" evidence="1">
    <location>
        <position position="1"/>
    </location>
</feature>
<proteinExistence type="predicted"/>
<protein>
    <submittedName>
        <fullName evidence="1">Uncharacterized protein</fullName>
    </submittedName>
</protein>
<accession>X1VTW6</accession>
<evidence type="ECO:0000313" key="1">
    <source>
        <dbReference type="EMBL" id="GAJ24507.1"/>
    </source>
</evidence>
<reference evidence="1" key="1">
    <citation type="journal article" date="2014" name="Front. Microbiol.">
        <title>High frequency of phylogenetically diverse reductive dehalogenase-homologous genes in deep subseafloor sedimentary metagenomes.</title>
        <authorList>
            <person name="Kawai M."/>
            <person name="Futagami T."/>
            <person name="Toyoda A."/>
            <person name="Takaki Y."/>
            <person name="Nishi S."/>
            <person name="Hori S."/>
            <person name="Arai W."/>
            <person name="Tsubouchi T."/>
            <person name="Morono Y."/>
            <person name="Uchiyama I."/>
            <person name="Ito T."/>
            <person name="Fujiyama A."/>
            <person name="Inagaki F."/>
            <person name="Takami H."/>
        </authorList>
    </citation>
    <scope>NUCLEOTIDE SEQUENCE</scope>
    <source>
        <strain evidence="1">Expedition CK06-06</strain>
    </source>
</reference>
<sequence length="143" mass="16600">VKNMALTLRQWIDYAQTEYNAAYGSGCAVGYYLRRCGEQLQAGNLDNAGEMIYIAGTNMYDFADEALSRYSHQKFRIINALYWIDDNWPDGDGVTWKSICEAWLKNDFEGRAPTIAIIDRMRQILWDEPFNIIWAARPEEKEL</sequence>